<feature type="compositionally biased region" description="Low complexity" evidence="1">
    <location>
        <begin position="38"/>
        <end position="53"/>
    </location>
</feature>
<dbReference type="HOGENOM" id="CLU_2337584_0_0_1"/>
<evidence type="ECO:0000313" key="3">
    <source>
        <dbReference type="Proteomes" id="UP000004995"/>
    </source>
</evidence>
<accession>K3ZLH6</accession>
<dbReference type="EnsemblPlants" id="KQK96008">
    <property type="protein sequence ID" value="KQK96008"/>
    <property type="gene ID" value="SETIT_027435mg"/>
</dbReference>
<sequence length="98" mass="10288">MTLEKLLEYGHMLVAEQENVKRVQLADKYLSKQPGSSGPAAVGDDDPVAAPAGLRRRTRSAEAAATTEGSKRRSSEGSGGARQLRGWPAADVPAAQDA</sequence>
<organism evidence="2 3">
    <name type="scientific">Setaria italica</name>
    <name type="common">Foxtail millet</name>
    <name type="synonym">Panicum italicum</name>
    <dbReference type="NCBI Taxonomy" id="4555"/>
    <lineage>
        <taxon>Eukaryota</taxon>
        <taxon>Viridiplantae</taxon>
        <taxon>Streptophyta</taxon>
        <taxon>Embryophyta</taxon>
        <taxon>Tracheophyta</taxon>
        <taxon>Spermatophyta</taxon>
        <taxon>Magnoliopsida</taxon>
        <taxon>Liliopsida</taxon>
        <taxon>Poales</taxon>
        <taxon>Poaceae</taxon>
        <taxon>PACMAD clade</taxon>
        <taxon>Panicoideae</taxon>
        <taxon>Panicodae</taxon>
        <taxon>Paniceae</taxon>
        <taxon>Cenchrinae</taxon>
        <taxon>Setaria</taxon>
    </lineage>
</organism>
<feature type="region of interest" description="Disordered" evidence="1">
    <location>
        <begin position="31"/>
        <end position="98"/>
    </location>
</feature>
<keyword evidence="3" id="KW-1185">Reference proteome</keyword>
<name>K3ZLH6_SETIT</name>
<protein>
    <submittedName>
        <fullName evidence="2">Uncharacterized protein</fullName>
    </submittedName>
</protein>
<dbReference type="STRING" id="4555.K3ZLH6"/>
<dbReference type="Gene3D" id="1.10.8.1070">
    <property type="match status" value="1"/>
</dbReference>
<dbReference type="AlphaFoldDB" id="K3ZLH6"/>
<dbReference type="Gramene" id="KQK96008">
    <property type="protein sequence ID" value="KQK96008"/>
    <property type="gene ID" value="SETIT_027435mg"/>
</dbReference>
<dbReference type="Proteomes" id="UP000004995">
    <property type="component" value="Unassembled WGS sequence"/>
</dbReference>
<reference evidence="2" key="2">
    <citation type="submission" date="2018-08" db="UniProtKB">
        <authorList>
            <consortium name="EnsemblPlants"/>
        </authorList>
    </citation>
    <scope>IDENTIFICATION</scope>
    <source>
        <strain evidence="2">Yugu1</strain>
    </source>
</reference>
<proteinExistence type="predicted"/>
<evidence type="ECO:0000313" key="2">
    <source>
        <dbReference type="EnsemblPlants" id="KQK96008"/>
    </source>
</evidence>
<dbReference type="InParanoid" id="K3ZLH6"/>
<evidence type="ECO:0000256" key="1">
    <source>
        <dbReference type="SAM" id="MobiDB-lite"/>
    </source>
</evidence>
<reference evidence="3" key="1">
    <citation type="journal article" date="2012" name="Nat. Biotechnol.">
        <title>Reference genome sequence of the model plant Setaria.</title>
        <authorList>
            <person name="Bennetzen J.L."/>
            <person name="Schmutz J."/>
            <person name="Wang H."/>
            <person name="Percifield R."/>
            <person name="Hawkins J."/>
            <person name="Pontaroli A.C."/>
            <person name="Estep M."/>
            <person name="Feng L."/>
            <person name="Vaughn J.N."/>
            <person name="Grimwood J."/>
            <person name="Jenkins J."/>
            <person name="Barry K."/>
            <person name="Lindquist E."/>
            <person name="Hellsten U."/>
            <person name="Deshpande S."/>
            <person name="Wang X."/>
            <person name="Wu X."/>
            <person name="Mitros T."/>
            <person name="Triplett J."/>
            <person name="Yang X."/>
            <person name="Ye C.Y."/>
            <person name="Mauro-Herrera M."/>
            <person name="Wang L."/>
            <person name="Li P."/>
            <person name="Sharma M."/>
            <person name="Sharma R."/>
            <person name="Ronald P.C."/>
            <person name="Panaud O."/>
            <person name="Kellogg E.A."/>
            <person name="Brutnell T.P."/>
            <person name="Doust A.N."/>
            <person name="Tuskan G.A."/>
            <person name="Rokhsar D."/>
            <person name="Devos K.M."/>
        </authorList>
    </citation>
    <scope>NUCLEOTIDE SEQUENCE [LARGE SCALE GENOMIC DNA]</scope>
    <source>
        <strain evidence="3">cv. Yugu1</strain>
    </source>
</reference>
<dbReference type="EMBL" id="AGNK02005276">
    <property type="status" value="NOT_ANNOTATED_CDS"/>
    <property type="molecule type" value="Genomic_DNA"/>
</dbReference>